<feature type="transmembrane region" description="Helical" evidence="3">
    <location>
        <begin position="122"/>
        <end position="140"/>
    </location>
</feature>
<evidence type="ECO:0000313" key="5">
    <source>
        <dbReference type="Proteomes" id="UP001501581"/>
    </source>
</evidence>
<evidence type="ECO:0000256" key="2">
    <source>
        <dbReference type="RuleBase" id="RU003750"/>
    </source>
</evidence>
<comment type="similarity">
    <text evidence="2">Belongs to the CDP-alcohol phosphatidyltransferase class-I family.</text>
</comment>
<feature type="transmembrane region" description="Helical" evidence="3">
    <location>
        <begin position="178"/>
        <end position="199"/>
    </location>
</feature>
<comment type="caution">
    <text evidence="4">The sequence shown here is derived from an EMBL/GenBank/DDBJ whole genome shotgun (WGS) entry which is preliminary data.</text>
</comment>
<gene>
    <name evidence="4" type="ORF">GCM10009668_02030</name>
</gene>
<name>A0ABN1TJS7_9ACTN</name>
<evidence type="ECO:0008006" key="6">
    <source>
        <dbReference type="Google" id="ProtNLM"/>
    </source>
</evidence>
<protein>
    <recommendedName>
        <fullName evidence="6">CDP-alcohol phosphatidyltransferase</fullName>
    </recommendedName>
</protein>
<dbReference type="InterPro" id="IPR000462">
    <property type="entry name" value="CDP-OH_P_trans"/>
</dbReference>
<feature type="transmembrane region" description="Helical" evidence="3">
    <location>
        <begin position="41"/>
        <end position="61"/>
    </location>
</feature>
<evidence type="ECO:0000256" key="1">
    <source>
        <dbReference type="ARBA" id="ARBA00022679"/>
    </source>
</evidence>
<dbReference type="InterPro" id="IPR043130">
    <property type="entry name" value="CDP-OH_PTrfase_TM_dom"/>
</dbReference>
<dbReference type="RefSeq" id="WP_343990399.1">
    <property type="nucleotide sequence ID" value="NZ_BAAALG010000001.1"/>
</dbReference>
<dbReference type="InterPro" id="IPR048254">
    <property type="entry name" value="CDP_ALCOHOL_P_TRANSF_CS"/>
</dbReference>
<keyword evidence="5" id="KW-1185">Reference proteome</keyword>
<dbReference type="PROSITE" id="PS00379">
    <property type="entry name" value="CDP_ALCOHOL_P_TRANSF"/>
    <property type="match status" value="1"/>
</dbReference>
<dbReference type="Pfam" id="PF01066">
    <property type="entry name" value="CDP-OH_P_transf"/>
    <property type="match status" value="1"/>
</dbReference>
<proteinExistence type="inferred from homology"/>
<dbReference type="Gene3D" id="1.20.120.1760">
    <property type="match status" value="1"/>
</dbReference>
<dbReference type="Proteomes" id="UP001501581">
    <property type="component" value="Unassembled WGS sequence"/>
</dbReference>
<keyword evidence="3" id="KW-0472">Membrane</keyword>
<keyword evidence="3" id="KW-0812">Transmembrane</keyword>
<keyword evidence="1 2" id="KW-0808">Transferase</keyword>
<sequence length="254" mass="26771">MTTTTGTAPPRMIWARLAVDPLAEPLSRRLAVRSWVTPNRITLLALALATGAAVCFATGQLRLGGALFLARYFFDCVDGMVARRQGSGSARGAALDISADVVGLHLVAAALCWHLVQAEGLASAGALALLAVLGVHNWSLGHRKLLAASAGRGDGGSDHALRSRVPVLRSWLAWCRRINMAAFPWVLEVEIVVFGLAPLLLPAEALPAVVVAGAVGYALVVAVNLRRIARLTAVLDEARAEGGQEGRHVRLYAV</sequence>
<dbReference type="EMBL" id="BAAALG010000001">
    <property type="protein sequence ID" value="GAA1090931.1"/>
    <property type="molecule type" value="Genomic_DNA"/>
</dbReference>
<feature type="transmembrane region" description="Helical" evidence="3">
    <location>
        <begin position="205"/>
        <end position="225"/>
    </location>
</feature>
<accession>A0ABN1TJS7</accession>
<evidence type="ECO:0000313" key="4">
    <source>
        <dbReference type="EMBL" id="GAA1090931.1"/>
    </source>
</evidence>
<reference evidence="4 5" key="1">
    <citation type="journal article" date="2019" name="Int. J. Syst. Evol. Microbiol.">
        <title>The Global Catalogue of Microorganisms (GCM) 10K type strain sequencing project: providing services to taxonomists for standard genome sequencing and annotation.</title>
        <authorList>
            <consortium name="The Broad Institute Genomics Platform"/>
            <consortium name="The Broad Institute Genome Sequencing Center for Infectious Disease"/>
            <person name="Wu L."/>
            <person name="Ma J."/>
        </authorList>
    </citation>
    <scope>NUCLEOTIDE SEQUENCE [LARGE SCALE GENOMIC DNA]</scope>
    <source>
        <strain evidence="4 5">JCM 13008</strain>
    </source>
</reference>
<evidence type="ECO:0000256" key="3">
    <source>
        <dbReference type="SAM" id="Phobius"/>
    </source>
</evidence>
<organism evidence="4 5">
    <name type="scientific">Nocardioides dubius</name>
    <dbReference type="NCBI Taxonomy" id="317019"/>
    <lineage>
        <taxon>Bacteria</taxon>
        <taxon>Bacillati</taxon>
        <taxon>Actinomycetota</taxon>
        <taxon>Actinomycetes</taxon>
        <taxon>Propionibacteriales</taxon>
        <taxon>Nocardioidaceae</taxon>
        <taxon>Nocardioides</taxon>
    </lineage>
</organism>
<keyword evidence="3" id="KW-1133">Transmembrane helix</keyword>